<dbReference type="InterPro" id="IPR009057">
    <property type="entry name" value="Homeodomain-like_sf"/>
</dbReference>
<dbReference type="PANTHER" id="PTHR30055">
    <property type="entry name" value="HTH-TYPE TRANSCRIPTIONAL REGULATOR RUTR"/>
    <property type="match status" value="1"/>
</dbReference>
<evidence type="ECO:0000313" key="5">
    <source>
        <dbReference type="Proteomes" id="UP001596203"/>
    </source>
</evidence>
<dbReference type="Gene3D" id="1.10.10.60">
    <property type="entry name" value="Homeodomain-like"/>
    <property type="match status" value="1"/>
</dbReference>
<organism evidence="4 5">
    <name type="scientific">Plantactinospora solaniradicis</name>
    <dbReference type="NCBI Taxonomy" id="1723736"/>
    <lineage>
        <taxon>Bacteria</taxon>
        <taxon>Bacillati</taxon>
        <taxon>Actinomycetota</taxon>
        <taxon>Actinomycetes</taxon>
        <taxon>Micromonosporales</taxon>
        <taxon>Micromonosporaceae</taxon>
        <taxon>Plantactinospora</taxon>
    </lineage>
</organism>
<dbReference type="PANTHER" id="PTHR30055:SF226">
    <property type="entry name" value="HTH-TYPE TRANSCRIPTIONAL REGULATOR PKSA"/>
    <property type="match status" value="1"/>
</dbReference>
<feature type="domain" description="HTH tetR-type" evidence="3">
    <location>
        <begin position="51"/>
        <end position="111"/>
    </location>
</feature>
<reference evidence="5" key="1">
    <citation type="journal article" date="2019" name="Int. J. Syst. Evol. Microbiol.">
        <title>The Global Catalogue of Microorganisms (GCM) 10K type strain sequencing project: providing services to taxonomists for standard genome sequencing and annotation.</title>
        <authorList>
            <consortium name="The Broad Institute Genomics Platform"/>
            <consortium name="The Broad Institute Genome Sequencing Center for Infectious Disease"/>
            <person name="Wu L."/>
            <person name="Ma J."/>
        </authorList>
    </citation>
    <scope>NUCLEOTIDE SEQUENCE [LARGE SCALE GENOMIC DNA]</scope>
    <source>
        <strain evidence="5">ZS-35-S2</strain>
    </source>
</reference>
<evidence type="ECO:0000256" key="2">
    <source>
        <dbReference type="PROSITE-ProRule" id="PRU00335"/>
    </source>
</evidence>
<keyword evidence="1 2" id="KW-0238">DNA-binding</keyword>
<dbReference type="EMBL" id="JBHSPR010000007">
    <property type="protein sequence ID" value="MFC6016103.1"/>
    <property type="molecule type" value="Genomic_DNA"/>
</dbReference>
<proteinExistence type="predicted"/>
<dbReference type="Gene3D" id="1.10.357.10">
    <property type="entry name" value="Tetracycline Repressor, domain 2"/>
    <property type="match status" value="1"/>
</dbReference>
<dbReference type="InterPro" id="IPR050109">
    <property type="entry name" value="HTH-type_TetR-like_transc_reg"/>
</dbReference>
<accession>A0ABW1K741</accession>
<sequence length="248" mass="26913">MPPSPRPSCRSDHSCQPPHDVSYYRTVSDYHCGSVYHVTEQHSTLRAQRRAETQRTIQGHAVRLFTERGFDATTVTDVAEAAGVSPMTVYRHFPTKEDLVLVDQHGRLVAERIAASSAAQPLVRRIGNALIDSATTLTDGRHGADLTANGQFLLARLRLMISTPALRAKHLDNHYALQQAIVEALADDATDPETAFRTQAAASACLAAMHTAVMRWAEDDGRTELPELIAKALAAAFGDHIVGTGPDA</sequence>
<dbReference type="Pfam" id="PF17754">
    <property type="entry name" value="TetR_C_14"/>
    <property type="match status" value="1"/>
</dbReference>
<dbReference type="PROSITE" id="PS50977">
    <property type="entry name" value="HTH_TETR_2"/>
    <property type="match status" value="1"/>
</dbReference>
<name>A0ABW1K741_9ACTN</name>
<dbReference type="RefSeq" id="WP_377419180.1">
    <property type="nucleotide sequence ID" value="NZ_JBHSPR010000007.1"/>
</dbReference>
<evidence type="ECO:0000256" key="1">
    <source>
        <dbReference type="ARBA" id="ARBA00023125"/>
    </source>
</evidence>
<comment type="caution">
    <text evidence="4">The sequence shown here is derived from an EMBL/GenBank/DDBJ whole genome shotgun (WGS) entry which is preliminary data.</text>
</comment>
<protein>
    <submittedName>
        <fullName evidence="4">TetR/AcrR family transcriptional regulator</fullName>
    </submittedName>
</protein>
<dbReference type="InterPro" id="IPR001647">
    <property type="entry name" value="HTH_TetR"/>
</dbReference>
<dbReference type="PRINTS" id="PR00455">
    <property type="entry name" value="HTHTETR"/>
</dbReference>
<evidence type="ECO:0000313" key="4">
    <source>
        <dbReference type="EMBL" id="MFC6016103.1"/>
    </source>
</evidence>
<evidence type="ECO:0000259" key="3">
    <source>
        <dbReference type="PROSITE" id="PS50977"/>
    </source>
</evidence>
<keyword evidence="5" id="KW-1185">Reference proteome</keyword>
<gene>
    <name evidence="4" type="ORF">ACFP2T_07840</name>
</gene>
<feature type="DNA-binding region" description="H-T-H motif" evidence="2">
    <location>
        <begin position="74"/>
        <end position="93"/>
    </location>
</feature>
<dbReference type="Pfam" id="PF00440">
    <property type="entry name" value="TetR_N"/>
    <property type="match status" value="1"/>
</dbReference>
<dbReference type="InterPro" id="IPR041347">
    <property type="entry name" value="MftR_C"/>
</dbReference>
<dbReference type="SUPFAM" id="SSF46689">
    <property type="entry name" value="Homeodomain-like"/>
    <property type="match status" value="1"/>
</dbReference>
<dbReference type="Proteomes" id="UP001596203">
    <property type="component" value="Unassembled WGS sequence"/>
</dbReference>